<accession>A0A1U9KQT1</accession>
<dbReference type="InterPro" id="IPR051792">
    <property type="entry name" value="GGT_bact"/>
</dbReference>
<dbReference type="AlphaFoldDB" id="A0A1U9KQT1"/>
<dbReference type="PANTHER" id="PTHR43199:SF1">
    <property type="entry name" value="GLUTATHIONE HYDROLASE PROENZYME"/>
    <property type="match status" value="1"/>
</dbReference>
<dbReference type="EMBL" id="CP014691">
    <property type="protein sequence ID" value="AQS88214.1"/>
    <property type="molecule type" value="Genomic_DNA"/>
</dbReference>
<dbReference type="PANTHER" id="PTHR43199">
    <property type="entry name" value="GLUTATHIONE HYDROLASE"/>
    <property type="match status" value="1"/>
</dbReference>
<proteinExistence type="inferred from homology"/>
<sequence>MVQRRTDAPSRSRRLHRRAAGMAVRTLAGLAAGSLAGCAVLPPGFDVLGGGKHTDTVLTGYVGTVVADEPQAALTGRDVLAHGGNAADAATATALALSVTLPSRASLGGGGACIAARPGEAPQSFLFLPAAPQNAASSAPAGARPAAVPMTPRGLFLMQLRYGSVEFADTMQPAIALARNGITVSRAFGADLAAVHNALLADETARNTFTRAEDAVLQDGDALSQPQLANFLERISHVGVGDLYNGALGAIYAESASAAGGALDVAALRTALPAQVPSLQVTSGRNTAYFLPPPADGGYGAASMVRNGGSAQGAVAAWRAAHAAGGNSTDLVAAAQAALDSGARGNGALGALPASTSLVVTDRQGGAVACALTDGNLFGTGRVAPGTGVVIGASPAHGPQPLLGAAIVQSRGTLRGALASSGQNDAADALGAGTQAVLQDAALPHEGSGRLNAAVCRGGTCIGETDPRGTGLATGDDR</sequence>
<evidence type="ECO:0000313" key="3">
    <source>
        <dbReference type="Proteomes" id="UP000188604"/>
    </source>
</evidence>
<dbReference type="Proteomes" id="UP000188604">
    <property type="component" value="Chromosome"/>
</dbReference>
<keyword evidence="3" id="KW-1185">Reference proteome</keyword>
<reference evidence="2 3" key="1">
    <citation type="submission" date="2016-03" db="EMBL/GenBank/DDBJ databases">
        <title>Acetic acid bacteria sequencing.</title>
        <authorList>
            <person name="Brandt J."/>
            <person name="Jakob F."/>
            <person name="Vogel R.F."/>
        </authorList>
    </citation>
    <scope>NUCLEOTIDE SEQUENCE [LARGE SCALE GENOMIC DNA]</scope>
    <source>
        <strain evidence="2 3">NBRC 101099</strain>
    </source>
</reference>
<dbReference type="SUPFAM" id="SSF56235">
    <property type="entry name" value="N-terminal nucleophile aminohydrolases (Ntn hydrolases)"/>
    <property type="match status" value="1"/>
</dbReference>
<dbReference type="PRINTS" id="PR01210">
    <property type="entry name" value="GGTRANSPTASE"/>
</dbReference>
<evidence type="ECO:0008006" key="4">
    <source>
        <dbReference type="Google" id="ProtNLM"/>
    </source>
</evidence>
<dbReference type="KEGG" id="nch:A0U93_09960"/>
<comment type="similarity">
    <text evidence="1">Belongs to the gamma-glutamyltransferase family.</text>
</comment>
<dbReference type="InterPro" id="IPR029055">
    <property type="entry name" value="Ntn_hydrolases_N"/>
</dbReference>
<protein>
    <recommendedName>
        <fullName evidence="4">Gamma-glutamyltranspeptidase</fullName>
    </recommendedName>
</protein>
<dbReference type="STRING" id="320497.A0U93_09960"/>
<gene>
    <name evidence="2" type="ORF">A0U93_09960</name>
</gene>
<organism evidence="2 3">
    <name type="scientific">Neoasaia chiangmaiensis</name>
    <dbReference type="NCBI Taxonomy" id="320497"/>
    <lineage>
        <taxon>Bacteria</taxon>
        <taxon>Pseudomonadati</taxon>
        <taxon>Pseudomonadota</taxon>
        <taxon>Alphaproteobacteria</taxon>
        <taxon>Acetobacterales</taxon>
        <taxon>Acetobacteraceae</taxon>
        <taxon>Neoasaia</taxon>
    </lineage>
</organism>
<dbReference type="Pfam" id="PF01019">
    <property type="entry name" value="G_glu_transpept"/>
    <property type="match status" value="1"/>
</dbReference>
<evidence type="ECO:0000313" key="2">
    <source>
        <dbReference type="EMBL" id="AQS88214.1"/>
    </source>
</evidence>
<name>A0A1U9KQT1_9PROT</name>
<evidence type="ECO:0000256" key="1">
    <source>
        <dbReference type="ARBA" id="ARBA00009381"/>
    </source>
</evidence>